<organism evidence="2">
    <name type="scientific">marine sediment metagenome</name>
    <dbReference type="NCBI Taxonomy" id="412755"/>
    <lineage>
        <taxon>unclassified sequences</taxon>
        <taxon>metagenomes</taxon>
        <taxon>ecological metagenomes</taxon>
    </lineage>
</organism>
<dbReference type="AlphaFoldDB" id="A0A0F9UPA8"/>
<evidence type="ECO:0000259" key="1">
    <source>
        <dbReference type="Pfam" id="PF08241"/>
    </source>
</evidence>
<sequence>MTAKTVDVFEEFIEPGEKVLDIGAGGGWISRELQKRKDAKITLLDVIDFNQTDFKLVLYDGKKIPFLADNFDVSFLICVLHHCEKPVEVLKETARVTKDKIIIIEDVYSLSFGRFVLYFKDIVTNLAFCLLTKFVKETTNMPFNFKKISEWEKIFEKANLKVIYKKKYPSLLITQQVLFVVKKINKS</sequence>
<dbReference type="SUPFAM" id="SSF53335">
    <property type="entry name" value="S-adenosyl-L-methionine-dependent methyltransferases"/>
    <property type="match status" value="1"/>
</dbReference>
<proteinExistence type="predicted"/>
<dbReference type="EMBL" id="LAZR01000085">
    <property type="protein sequence ID" value="KKN93494.1"/>
    <property type="molecule type" value="Genomic_DNA"/>
</dbReference>
<evidence type="ECO:0000313" key="2">
    <source>
        <dbReference type="EMBL" id="KKN93494.1"/>
    </source>
</evidence>
<gene>
    <name evidence="2" type="ORF">LCGC14_0196830</name>
</gene>
<dbReference type="Gene3D" id="3.40.50.150">
    <property type="entry name" value="Vaccinia Virus protein VP39"/>
    <property type="match status" value="1"/>
</dbReference>
<feature type="domain" description="Methyltransferase type 11" evidence="1">
    <location>
        <begin position="20"/>
        <end position="99"/>
    </location>
</feature>
<comment type="caution">
    <text evidence="2">The sequence shown here is derived from an EMBL/GenBank/DDBJ whole genome shotgun (WGS) entry which is preliminary data.</text>
</comment>
<dbReference type="InterPro" id="IPR013216">
    <property type="entry name" value="Methyltransf_11"/>
</dbReference>
<name>A0A0F9UPA8_9ZZZZ</name>
<protein>
    <recommendedName>
        <fullName evidence="1">Methyltransferase type 11 domain-containing protein</fullName>
    </recommendedName>
</protein>
<accession>A0A0F9UPA8</accession>
<dbReference type="InterPro" id="IPR029063">
    <property type="entry name" value="SAM-dependent_MTases_sf"/>
</dbReference>
<dbReference type="Pfam" id="PF08241">
    <property type="entry name" value="Methyltransf_11"/>
    <property type="match status" value="1"/>
</dbReference>
<dbReference type="GO" id="GO:0008757">
    <property type="term" value="F:S-adenosylmethionine-dependent methyltransferase activity"/>
    <property type="evidence" value="ECO:0007669"/>
    <property type="project" value="InterPro"/>
</dbReference>
<dbReference type="CDD" id="cd02440">
    <property type="entry name" value="AdoMet_MTases"/>
    <property type="match status" value="1"/>
</dbReference>
<reference evidence="2" key="1">
    <citation type="journal article" date="2015" name="Nature">
        <title>Complex archaea that bridge the gap between prokaryotes and eukaryotes.</title>
        <authorList>
            <person name="Spang A."/>
            <person name="Saw J.H."/>
            <person name="Jorgensen S.L."/>
            <person name="Zaremba-Niedzwiedzka K."/>
            <person name="Martijn J."/>
            <person name="Lind A.E."/>
            <person name="van Eijk R."/>
            <person name="Schleper C."/>
            <person name="Guy L."/>
            <person name="Ettema T.J."/>
        </authorList>
    </citation>
    <scope>NUCLEOTIDE SEQUENCE</scope>
</reference>